<evidence type="ECO:0000313" key="3">
    <source>
        <dbReference type="Proteomes" id="UP000198999"/>
    </source>
</evidence>
<dbReference type="OrthoDB" id="1422031at2"/>
<dbReference type="RefSeq" id="WP_092575309.1">
    <property type="nucleotide sequence ID" value="NZ_FOFN01000001.1"/>
</dbReference>
<protein>
    <recommendedName>
        <fullName evidence="1">Copper-binding protein MbnP-like domain-containing protein</fullName>
    </recommendedName>
</protein>
<keyword evidence="3" id="KW-1185">Reference proteome</keyword>
<dbReference type="STRING" id="419940.SAMN05421824_0670"/>
<reference evidence="2 3" key="1">
    <citation type="submission" date="2016-10" db="EMBL/GenBank/DDBJ databases">
        <authorList>
            <person name="de Groot N.N."/>
        </authorList>
    </citation>
    <scope>NUCLEOTIDE SEQUENCE [LARGE SCALE GENOMIC DNA]</scope>
    <source>
        <strain evidence="2 3">DSM 21035</strain>
    </source>
</reference>
<dbReference type="EMBL" id="FOFN01000001">
    <property type="protein sequence ID" value="SEP91329.1"/>
    <property type="molecule type" value="Genomic_DNA"/>
</dbReference>
<sequence>MKHITYILILSFLLLRCESDSTNTTNAEANISFSFSHAWDNMPVTQADFNTIKFTNAKGDQLSIERLRYLVSDITFTTFNNEKLVLNEYKLIDVENSQNLSFNPSLTIPSGNYKNVSFIFGFNNDDNYNNYQDLNAASWNVPSQLGGGYHYMQLEGKFIDNTSTETGYAYHAIRAIDNSVSPPKFQDTFFEIDLGEITISDGTNINIEMNIAEWFNNPNIWDLNVLNTMLMPNFDAQVLMFENGQNVFSLISVE</sequence>
<evidence type="ECO:0000259" key="1">
    <source>
        <dbReference type="Pfam" id="PF20243"/>
    </source>
</evidence>
<dbReference type="Proteomes" id="UP000198999">
    <property type="component" value="Unassembled WGS sequence"/>
</dbReference>
<feature type="domain" description="Copper-binding protein MbnP-like" evidence="1">
    <location>
        <begin position="29"/>
        <end position="221"/>
    </location>
</feature>
<gene>
    <name evidence="2" type="ORF">SAMN05421824_0670</name>
</gene>
<dbReference type="Pfam" id="PF20243">
    <property type="entry name" value="MbnP"/>
    <property type="match status" value="1"/>
</dbReference>
<dbReference type="InterPro" id="IPR046863">
    <property type="entry name" value="MbnP-like_dom"/>
</dbReference>
<evidence type="ECO:0000313" key="2">
    <source>
        <dbReference type="EMBL" id="SEP91329.1"/>
    </source>
</evidence>
<name>A0A1H9BR02_9FLAO</name>
<proteinExistence type="predicted"/>
<accession>A0A1H9BR02</accession>
<organism evidence="2 3">
    <name type="scientific">Hyunsoonleella jejuensis</name>
    <dbReference type="NCBI Taxonomy" id="419940"/>
    <lineage>
        <taxon>Bacteria</taxon>
        <taxon>Pseudomonadati</taxon>
        <taxon>Bacteroidota</taxon>
        <taxon>Flavobacteriia</taxon>
        <taxon>Flavobacteriales</taxon>
        <taxon>Flavobacteriaceae</taxon>
    </lineage>
</organism>
<dbReference type="AlphaFoldDB" id="A0A1H9BR02"/>